<keyword evidence="1" id="KW-0472">Membrane</keyword>
<proteinExistence type="predicted"/>
<dbReference type="SUPFAM" id="SSF51445">
    <property type="entry name" value="(Trans)glycosidases"/>
    <property type="match status" value="1"/>
</dbReference>
<dbReference type="EMBL" id="MCGO01000052">
    <property type="protein sequence ID" value="ORY37003.1"/>
    <property type="molecule type" value="Genomic_DNA"/>
</dbReference>
<protein>
    <submittedName>
        <fullName evidence="2">Glycoside hydrolase</fullName>
    </submittedName>
</protein>
<keyword evidence="3" id="KW-1185">Reference proteome</keyword>
<dbReference type="Gene3D" id="3.20.20.80">
    <property type="entry name" value="Glycosidases"/>
    <property type="match status" value="1"/>
</dbReference>
<dbReference type="Proteomes" id="UP000193642">
    <property type="component" value="Unassembled WGS sequence"/>
</dbReference>
<evidence type="ECO:0000256" key="1">
    <source>
        <dbReference type="SAM" id="Phobius"/>
    </source>
</evidence>
<keyword evidence="1" id="KW-0812">Transmembrane</keyword>
<organism evidence="2 3">
    <name type="scientific">Rhizoclosmatium globosum</name>
    <dbReference type="NCBI Taxonomy" id="329046"/>
    <lineage>
        <taxon>Eukaryota</taxon>
        <taxon>Fungi</taxon>
        <taxon>Fungi incertae sedis</taxon>
        <taxon>Chytridiomycota</taxon>
        <taxon>Chytridiomycota incertae sedis</taxon>
        <taxon>Chytridiomycetes</taxon>
        <taxon>Chytridiales</taxon>
        <taxon>Chytriomycetaceae</taxon>
        <taxon>Rhizoclosmatium</taxon>
    </lineage>
</organism>
<gene>
    <name evidence="2" type="ORF">BCR33DRAFT_721658</name>
</gene>
<evidence type="ECO:0000313" key="3">
    <source>
        <dbReference type="Proteomes" id="UP000193642"/>
    </source>
</evidence>
<keyword evidence="1" id="KW-1133">Transmembrane helix</keyword>
<dbReference type="InterPro" id="IPR017853">
    <property type="entry name" value="GH"/>
</dbReference>
<dbReference type="OrthoDB" id="10024788at2759"/>
<name>A0A1Y2BQJ6_9FUNG</name>
<reference evidence="2 3" key="1">
    <citation type="submission" date="2016-07" db="EMBL/GenBank/DDBJ databases">
        <title>Pervasive Adenine N6-methylation of Active Genes in Fungi.</title>
        <authorList>
            <consortium name="DOE Joint Genome Institute"/>
            <person name="Mondo S.J."/>
            <person name="Dannebaum R.O."/>
            <person name="Kuo R.C."/>
            <person name="Labutti K."/>
            <person name="Haridas S."/>
            <person name="Kuo A."/>
            <person name="Salamov A."/>
            <person name="Ahrendt S.R."/>
            <person name="Lipzen A."/>
            <person name="Sullivan W."/>
            <person name="Andreopoulos W.B."/>
            <person name="Clum A."/>
            <person name="Lindquist E."/>
            <person name="Daum C."/>
            <person name="Ramamoorthy G.K."/>
            <person name="Gryganskyi A."/>
            <person name="Culley D."/>
            <person name="Magnuson J.K."/>
            <person name="James T.Y."/>
            <person name="O'Malley M.A."/>
            <person name="Stajich J.E."/>
            <person name="Spatafora J.W."/>
            <person name="Visel A."/>
            <person name="Grigoriev I.V."/>
        </authorList>
    </citation>
    <scope>NUCLEOTIDE SEQUENCE [LARGE SCALE GENOMIC DNA]</scope>
    <source>
        <strain evidence="2 3">JEL800</strain>
    </source>
</reference>
<evidence type="ECO:0000313" key="2">
    <source>
        <dbReference type="EMBL" id="ORY37003.1"/>
    </source>
</evidence>
<accession>A0A1Y2BQJ6</accession>
<feature type="transmembrane region" description="Helical" evidence="1">
    <location>
        <begin position="44"/>
        <end position="66"/>
    </location>
</feature>
<sequence>MSEKEALLLAATTTSSTSNATTSYSLVVFPVVLLTTVGLRMLGLVSSIHVLGVLGVGGFAGICLLVQSINKKKEDSKAEKSEKSVERWSEKKAHEWYAKQPWLVGANFLPSTASNQLEMFQAETFNPSSIDRDLKLAASIGMNTMRVFLHDLLFDNDPTGFLDRIDIFLSICSKHGIRPMIVFFDSRPQLTMGEIPSLQHLGDLSQQPRLEHYIRSVIRRFKNDHRNFGSWDYMPVITQLFPKIYRWIREEGATQPITSGVYGFDDPFTEFQELQIALSDIITFHSYDPPATFLKYLNRLKPYNRPIICTEWLARTLGSTPAAILPVGKKENIGMINWGLWMVGCRQSFLGIVWESYDHEPNPWFHDLFTGDGFCILRRKGMCFGEKRRGGFC</sequence>
<comment type="caution">
    <text evidence="2">The sequence shown here is derived from an EMBL/GenBank/DDBJ whole genome shotgun (WGS) entry which is preliminary data.</text>
</comment>
<keyword evidence="2" id="KW-0378">Hydrolase</keyword>
<dbReference type="AlphaFoldDB" id="A0A1Y2BQJ6"/>
<dbReference type="GO" id="GO:0016787">
    <property type="term" value="F:hydrolase activity"/>
    <property type="evidence" value="ECO:0007669"/>
    <property type="project" value="UniProtKB-KW"/>
</dbReference>